<protein>
    <recommendedName>
        <fullName evidence="4">DUF2085 domain-containing protein</fullName>
    </recommendedName>
</protein>
<evidence type="ECO:0008006" key="4">
    <source>
        <dbReference type="Google" id="ProtNLM"/>
    </source>
</evidence>
<evidence type="ECO:0000256" key="1">
    <source>
        <dbReference type="SAM" id="Phobius"/>
    </source>
</evidence>
<gene>
    <name evidence="2" type="ORF">CUJ83_05530</name>
</gene>
<organism evidence="2 3">
    <name type="scientific">Methanooceanicella nereidis</name>
    <dbReference type="NCBI Taxonomy" id="2052831"/>
    <lineage>
        <taxon>Archaea</taxon>
        <taxon>Methanobacteriati</taxon>
        <taxon>Methanobacteriota</taxon>
        <taxon>Stenosarchaea group</taxon>
        <taxon>Methanomicrobia</taxon>
        <taxon>Methanocellales</taxon>
        <taxon>Methanocellaceae</taxon>
        <taxon>Methanooceanicella</taxon>
    </lineage>
</organism>
<accession>A0AAP2RE97</accession>
<feature type="transmembrane region" description="Helical" evidence="1">
    <location>
        <begin position="9"/>
        <end position="30"/>
    </location>
</feature>
<keyword evidence="1" id="KW-1133">Transmembrane helix</keyword>
<sequence length="177" mass="20308">MASFLVRHWLLLINGIVLLFILPIVLAPVFMNTGNTFLTGIAEIIMAGYHATCHQMPERSLFIFGYSMAVCSRCFAIYVAFLIGGIAFYFVRDRLQPFNIIYYVLFCIPMALDGFTQLFGFRESTNLLRIITGVIFGLGSALYVFPYMQAIFKMEKEESERLKMELERHKPEQNESS</sequence>
<proteinExistence type="predicted"/>
<dbReference type="InterPro" id="IPR019206">
    <property type="entry name" value="DUF2085_TM"/>
</dbReference>
<reference evidence="2 3" key="1">
    <citation type="submission" date="2017-11" db="EMBL/GenBank/DDBJ databases">
        <title>Isolation and Characterization of Family Methanocellaceae Species from Potential Methane Hydrate Area Offshore Southwestern Taiwan.</title>
        <authorList>
            <person name="Zhang W.-L."/>
            <person name="Chen W.-C."/>
            <person name="Lai M.-C."/>
            <person name="Chen S.-C."/>
        </authorList>
    </citation>
    <scope>NUCLEOTIDE SEQUENCE [LARGE SCALE GENOMIC DNA]</scope>
    <source>
        <strain evidence="2 3">CWC-04</strain>
    </source>
</reference>
<comment type="caution">
    <text evidence="2">The sequence shown here is derived from an EMBL/GenBank/DDBJ whole genome shotgun (WGS) entry which is preliminary data.</text>
</comment>
<feature type="transmembrane region" description="Helical" evidence="1">
    <location>
        <begin position="100"/>
        <end position="121"/>
    </location>
</feature>
<dbReference type="EMBL" id="PGCK01000003">
    <property type="protein sequence ID" value="MCD1294460.1"/>
    <property type="molecule type" value="Genomic_DNA"/>
</dbReference>
<evidence type="ECO:0000313" key="2">
    <source>
        <dbReference type="EMBL" id="MCD1294460.1"/>
    </source>
</evidence>
<dbReference type="Proteomes" id="UP001320159">
    <property type="component" value="Unassembled WGS sequence"/>
</dbReference>
<feature type="transmembrane region" description="Helical" evidence="1">
    <location>
        <begin position="127"/>
        <end position="145"/>
    </location>
</feature>
<name>A0AAP2RE97_9EURY</name>
<keyword evidence="3" id="KW-1185">Reference proteome</keyword>
<dbReference type="Pfam" id="PF09858">
    <property type="entry name" value="DUF2085"/>
    <property type="match status" value="1"/>
</dbReference>
<keyword evidence="1" id="KW-0472">Membrane</keyword>
<feature type="transmembrane region" description="Helical" evidence="1">
    <location>
        <begin position="66"/>
        <end position="91"/>
    </location>
</feature>
<evidence type="ECO:0000313" key="3">
    <source>
        <dbReference type="Proteomes" id="UP001320159"/>
    </source>
</evidence>
<keyword evidence="1" id="KW-0812">Transmembrane</keyword>
<dbReference type="AlphaFoldDB" id="A0AAP2RE97"/>